<comment type="similarity">
    <text evidence="3">Belongs to the TmcAL family.</text>
</comment>
<dbReference type="EMBL" id="JAGKSP010000006">
    <property type="protein sequence ID" value="MBP3964539.1"/>
    <property type="molecule type" value="Genomic_DNA"/>
</dbReference>
<comment type="caution">
    <text evidence="3">Lacks conserved residue(s) required for the propagation of feature annotation.</text>
</comment>
<proteinExistence type="inferred from homology"/>
<comment type="subcellular location">
    <subcellularLocation>
        <location evidence="3">Cytoplasm</location>
    </subcellularLocation>
</comment>
<dbReference type="SUPFAM" id="SSF52374">
    <property type="entry name" value="Nucleotidylyl transferase"/>
    <property type="match status" value="1"/>
</dbReference>
<dbReference type="Gene3D" id="3.40.50.620">
    <property type="entry name" value="HUPs"/>
    <property type="match status" value="1"/>
</dbReference>
<keyword evidence="3" id="KW-0820">tRNA-binding</keyword>
<keyword evidence="3" id="KW-0963">Cytoplasm</keyword>
<dbReference type="PANTHER" id="PTHR37825:SF1">
    <property type="entry name" value="TRNA(MET) CYTIDINE ACETATE LIGASE"/>
    <property type="match status" value="1"/>
</dbReference>
<feature type="binding site" evidence="3">
    <location>
        <position position="168"/>
    </location>
    <ligand>
        <name>ATP</name>
        <dbReference type="ChEBI" id="CHEBI:30616"/>
    </ligand>
</feature>
<keyword evidence="2 3" id="KW-0819">tRNA processing</keyword>
<feature type="binding site" evidence="3">
    <location>
        <begin position="7"/>
        <end position="20"/>
    </location>
    <ligand>
        <name>ATP</name>
        <dbReference type="ChEBI" id="CHEBI:30616"/>
    </ligand>
</feature>
<evidence type="ECO:0000313" key="5">
    <source>
        <dbReference type="Proteomes" id="UP000673394"/>
    </source>
</evidence>
<organism evidence="4 5">
    <name type="scientific">Paenibacillus lignilyticus</name>
    <dbReference type="NCBI Taxonomy" id="1172615"/>
    <lineage>
        <taxon>Bacteria</taxon>
        <taxon>Bacillati</taxon>
        <taxon>Bacillota</taxon>
        <taxon>Bacilli</taxon>
        <taxon>Bacillales</taxon>
        <taxon>Paenibacillaceae</taxon>
        <taxon>Paenibacillus</taxon>
    </lineage>
</organism>
<protein>
    <recommendedName>
        <fullName evidence="3">tRNA(Met) cytidine acetate ligase</fullName>
        <ecNumber evidence="3">6.3.4.-</ecNumber>
    </recommendedName>
</protein>
<feature type="binding site" evidence="3">
    <location>
        <position position="102"/>
    </location>
    <ligand>
        <name>ATP</name>
        <dbReference type="ChEBI" id="CHEBI:30616"/>
    </ligand>
</feature>
<evidence type="ECO:0000313" key="4">
    <source>
        <dbReference type="EMBL" id="MBP3964539.1"/>
    </source>
</evidence>
<accession>A0ABS5CFA4</accession>
<evidence type="ECO:0000256" key="3">
    <source>
        <dbReference type="HAMAP-Rule" id="MF_01539"/>
    </source>
</evidence>
<keyword evidence="1 3" id="KW-0436">Ligase</keyword>
<dbReference type="Proteomes" id="UP000673394">
    <property type="component" value="Unassembled WGS sequence"/>
</dbReference>
<dbReference type="RefSeq" id="WP_210659941.1">
    <property type="nucleotide sequence ID" value="NZ_JAGKSP010000006.1"/>
</dbReference>
<name>A0ABS5CFA4_9BACL</name>
<dbReference type="EC" id="6.3.4.-" evidence="3"/>
<keyword evidence="3" id="KW-0694">RNA-binding</keyword>
<comment type="catalytic activity">
    <reaction evidence="3">
        <text>cytidine(34) in elongator tRNA(Met) + acetate + ATP = N(4)-acetylcytidine(34) in elongator tRNA(Met) + AMP + diphosphate</text>
        <dbReference type="Rhea" id="RHEA:58144"/>
        <dbReference type="Rhea" id="RHEA-COMP:10693"/>
        <dbReference type="Rhea" id="RHEA-COMP:10694"/>
        <dbReference type="ChEBI" id="CHEBI:30089"/>
        <dbReference type="ChEBI" id="CHEBI:30616"/>
        <dbReference type="ChEBI" id="CHEBI:33019"/>
        <dbReference type="ChEBI" id="CHEBI:74900"/>
        <dbReference type="ChEBI" id="CHEBI:82748"/>
        <dbReference type="ChEBI" id="CHEBI:456215"/>
    </reaction>
</comment>
<dbReference type="InterPro" id="IPR014729">
    <property type="entry name" value="Rossmann-like_a/b/a_fold"/>
</dbReference>
<reference evidence="4 5" key="1">
    <citation type="submission" date="2021-04" db="EMBL/GenBank/DDBJ databases">
        <title>Paenibacillus sp. DLE-14 whole genome sequence.</title>
        <authorList>
            <person name="Ham Y.J."/>
        </authorList>
    </citation>
    <scope>NUCLEOTIDE SEQUENCE [LARGE SCALE GENOMIC DNA]</scope>
    <source>
        <strain evidence="4 5">DLE-14</strain>
    </source>
</reference>
<keyword evidence="3" id="KW-0067">ATP-binding</keyword>
<gene>
    <name evidence="3" type="primary">tmcAL</name>
    <name evidence="4" type="ORF">I8J30_17615</name>
</gene>
<dbReference type="HAMAP" id="MF_01539">
    <property type="entry name" value="TmcAL"/>
    <property type="match status" value="1"/>
</dbReference>
<dbReference type="Pfam" id="PF05636">
    <property type="entry name" value="HIGH_NTase1"/>
    <property type="match status" value="1"/>
</dbReference>
<evidence type="ECO:0000256" key="1">
    <source>
        <dbReference type="ARBA" id="ARBA00022598"/>
    </source>
</evidence>
<comment type="caution">
    <text evidence="4">The sequence shown here is derived from an EMBL/GenBank/DDBJ whole genome shotgun (WGS) entry which is preliminary data.</text>
</comment>
<keyword evidence="5" id="KW-1185">Reference proteome</keyword>
<evidence type="ECO:0000256" key="2">
    <source>
        <dbReference type="ARBA" id="ARBA00022694"/>
    </source>
</evidence>
<sequence>MRTVGLIVEYNPFHNGHHYHLQQSLKITESDAVVAVMSGHFLQRGEPALLNKWTRTEMALRGGCDVVIELPVAYSTQAAEWFGYGAVALLEATGVVDALCFGSEAGEIGPLRRVAGLLAHEPAAFSALMADCLRTGASYPAAYSEAVRLYMEAAGDAEAASFPLAQPNNTLGLHYLLALERLGSAIEPFSLKREKAGYSQTTITDAQIASATAIRKLTLEAASPEGTAPYVPHSTLELLMRDHAIGRGRSSWVQYTSQLFHKLVGESAATLGSYHEMTEGLEHRLKKILPSLDTLAFEPLLDKLKTKRYTRTKLQRALLSVLLGHSKELLSPERLRGGIQYIRILGYSPRGQELLKRMRKTAKLPILNSAARSQQADPYLELDVQATSVYALGWPDASPRDLFRDYYEKPITIQGRIP</sequence>
<dbReference type="PANTHER" id="PTHR37825">
    <property type="entry name" value="TRNA(MET) CYTIDINE ACETATE LIGASE"/>
    <property type="match status" value="1"/>
</dbReference>
<feature type="binding site" evidence="3">
    <location>
        <position position="193"/>
    </location>
    <ligand>
        <name>ATP</name>
        <dbReference type="ChEBI" id="CHEBI:30616"/>
    </ligand>
</feature>
<dbReference type="NCBIfam" id="NF010191">
    <property type="entry name" value="PRK13670.1"/>
    <property type="match status" value="1"/>
</dbReference>
<dbReference type="InterPro" id="IPR008513">
    <property type="entry name" value="tRNA(Met)_cyd_acetate_ligase"/>
</dbReference>
<comment type="function">
    <text evidence="3">Catalyzes the formation of N(4)-acetylcytidine (ac(4)C) at the wobble position of elongator tRNA(Met), using acetate and ATP as substrates. First activates an acetate ion to form acetyladenylate (Ac-AMP) and then transfers the acetyl group to tRNA to form ac(4)C34.</text>
</comment>
<keyword evidence="3" id="KW-0547">Nucleotide-binding</keyword>